<evidence type="ECO:0000256" key="14">
    <source>
        <dbReference type="ARBA" id="ARBA00048064"/>
    </source>
</evidence>
<dbReference type="Pfam" id="PF04922">
    <property type="entry name" value="DIE2_ALG10"/>
    <property type="match status" value="1"/>
</dbReference>
<evidence type="ECO:0000256" key="5">
    <source>
        <dbReference type="ARBA" id="ARBA00018512"/>
    </source>
</evidence>
<evidence type="ECO:0000256" key="6">
    <source>
        <dbReference type="ARBA" id="ARBA00022676"/>
    </source>
</evidence>
<dbReference type="GO" id="GO:0106073">
    <property type="term" value="F:dolichyl pyrophosphate Glc2Man9GlcNAc2 alpha-1,2-glucosyltransferase activity"/>
    <property type="evidence" value="ECO:0007669"/>
    <property type="project" value="UniProtKB-EC"/>
</dbReference>
<name>A0A1Q3DYE1_LENED</name>
<feature type="transmembrane region" description="Helical" evidence="17">
    <location>
        <begin position="269"/>
        <end position="296"/>
    </location>
</feature>
<protein>
    <recommendedName>
        <fullName evidence="5">Dol-P-Glc:Glc(2)Man(9)GlcNAc(2)-PP-Dol alpha-1,2-glucosyltransferase</fullName>
        <ecNumber evidence="4">2.4.1.256</ecNumber>
    </recommendedName>
    <alternativeName>
        <fullName evidence="12">Asparagine-linked glycosylation protein 10</fullName>
    </alternativeName>
</protein>
<reference evidence="18 19" key="2">
    <citation type="submission" date="2017-02" db="EMBL/GenBank/DDBJ databases">
        <title>A genome survey and senescence transcriptome analysis in Lentinula edodes.</title>
        <authorList>
            <person name="Sakamoto Y."/>
            <person name="Nakade K."/>
            <person name="Sato S."/>
            <person name="Yoshida Y."/>
            <person name="Miyazaki K."/>
            <person name="Natsume S."/>
            <person name="Konno N."/>
        </authorList>
    </citation>
    <scope>NUCLEOTIDE SEQUENCE [LARGE SCALE GENOMIC DNA]</scope>
    <source>
        <strain evidence="18 19">NBRC 111202</strain>
    </source>
</reference>
<feature type="compositionally biased region" description="Low complexity" evidence="16">
    <location>
        <begin position="674"/>
        <end position="699"/>
    </location>
</feature>
<comment type="pathway">
    <text evidence="2">Protein modification; protein glycosylation.</text>
</comment>
<keyword evidence="6" id="KW-0328">Glycosyltransferase</keyword>
<evidence type="ECO:0000256" key="3">
    <source>
        <dbReference type="ARBA" id="ARBA00010600"/>
    </source>
</evidence>
<evidence type="ECO:0000256" key="16">
    <source>
        <dbReference type="SAM" id="MobiDB-lite"/>
    </source>
</evidence>
<dbReference type="EMBL" id="BDGU01000020">
    <property type="protein sequence ID" value="GAV99863.1"/>
    <property type="molecule type" value="Genomic_DNA"/>
</dbReference>
<evidence type="ECO:0000256" key="2">
    <source>
        <dbReference type="ARBA" id="ARBA00004922"/>
    </source>
</evidence>
<comment type="subcellular location">
    <subcellularLocation>
        <location evidence="1">Endoplasmic reticulum membrane</location>
        <topology evidence="1">Multi-pass membrane protein</topology>
    </subcellularLocation>
</comment>
<dbReference type="InterPro" id="IPR016900">
    <property type="entry name" value="Alg10"/>
</dbReference>
<keyword evidence="19" id="KW-1185">Reference proteome</keyword>
<evidence type="ECO:0000313" key="18">
    <source>
        <dbReference type="EMBL" id="GAV99863.1"/>
    </source>
</evidence>
<dbReference type="AlphaFoldDB" id="A0A1Q3DYE1"/>
<keyword evidence="9" id="KW-0256">Endoplasmic reticulum</keyword>
<feature type="compositionally biased region" description="Low complexity" evidence="16">
    <location>
        <begin position="528"/>
        <end position="537"/>
    </location>
</feature>
<feature type="region of interest" description="Disordered" evidence="16">
    <location>
        <begin position="913"/>
        <end position="935"/>
    </location>
</feature>
<keyword evidence="11 17" id="KW-0472">Membrane</keyword>
<feature type="transmembrane region" description="Helical" evidence="17">
    <location>
        <begin position="349"/>
        <end position="373"/>
    </location>
</feature>
<feature type="transmembrane region" description="Helical" evidence="17">
    <location>
        <begin position="154"/>
        <end position="180"/>
    </location>
</feature>
<feature type="region of interest" description="Disordered" evidence="16">
    <location>
        <begin position="477"/>
        <end position="748"/>
    </location>
</feature>
<feature type="region of interest" description="Disordered" evidence="16">
    <location>
        <begin position="781"/>
        <end position="827"/>
    </location>
</feature>
<gene>
    <name evidence="18" type="ORF">LENED_001347</name>
</gene>
<evidence type="ECO:0000256" key="13">
    <source>
        <dbReference type="ARBA" id="ARBA00044727"/>
    </source>
</evidence>
<comment type="catalytic activity">
    <reaction evidence="14">
        <text>an alpha-D-Glc-(1-&gt;3)-alpha-D-Glc-(1-&gt;3)-alpha-D-Man-(1-&gt;2)-alpha-D-Man-(1-&gt;2)-alpha-D-Man-(1-&gt;3)-[alpha-D-Man-(1-&gt;2)-alpha-D-Man-(1-&gt;3)-[alpha-D-Man-(1-&gt;2)-alpha-D-Man-(1-&gt;6)]-alpha-D-Man-(1-&gt;6)]-beta-D-Man-(1-&gt;4)-beta-D-GlcNAc-(1-&gt;4)-alpha-D-GlcNAc-diphospho-di-trans,poly-cis-dolichol + a di-trans,poly-cis-dolichyl beta-D-glucosyl phosphate = a alpha-D-Glc-(1-&gt;2)-alpha-D-Glc-(1-&gt;3)-alpha-D-Glc-(1-&gt;3)-alpha-D-Man-(1-&gt;2)-alpha-D-Man-(1-&gt;2)-alpha-D-Man-(1-&gt;3)-[alpha-D-Man-(1-&gt;2)-alpha-D-Man-(1-&gt;3)-[alpha-D-Man-(1-&gt;2)-alpha-D-Man-(1-&gt;6)]-alpha-D-Man-(1-&gt;6)]-beta-D-Man-(1-&gt;4)-beta-D-GlcNAc-(1-&gt;4)-alpha-D-GlcNAc-diphospho-di-trans,poly-cis-dolichol + a di-trans,poly-cis-dolichyl phosphate + H(+)</text>
        <dbReference type="Rhea" id="RHEA:29543"/>
        <dbReference type="Rhea" id="RHEA-COMP:19498"/>
        <dbReference type="Rhea" id="RHEA-COMP:19502"/>
        <dbReference type="Rhea" id="RHEA-COMP:19512"/>
        <dbReference type="Rhea" id="RHEA-COMP:19522"/>
        <dbReference type="ChEBI" id="CHEBI:15378"/>
        <dbReference type="ChEBI" id="CHEBI:57525"/>
        <dbReference type="ChEBI" id="CHEBI:57683"/>
        <dbReference type="ChEBI" id="CHEBI:132522"/>
        <dbReference type="ChEBI" id="CHEBI:132523"/>
        <dbReference type="EC" id="2.4.1.256"/>
    </reaction>
    <physiologicalReaction direction="left-to-right" evidence="14">
        <dbReference type="Rhea" id="RHEA:29544"/>
    </physiologicalReaction>
</comment>
<reference evidence="18 19" key="1">
    <citation type="submission" date="2016-08" db="EMBL/GenBank/DDBJ databases">
        <authorList>
            <consortium name="Lentinula edodes genome sequencing consortium"/>
            <person name="Sakamoto Y."/>
            <person name="Nakade K."/>
            <person name="Sato S."/>
            <person name="Yoshida Y."/>
            <person name="Miyazaki K."/>
            <person name="Natsume S."/>
            <person name="Konno N."/>
        </authorList>
    </citation>
    <scope>NUCLEOTIDE SEQUENCE [LARGE SCALE GENOMIC DNA]</scope>
    <source>
        <strain evidence="18 19">NBRC 111202</strain>
    </source>
</reference>
<comment type="function">
    <text evidence="13">Dol-P-Glc:Glc(2)Man(9)GlcNAc(2)-PP-Dol alpha-1,2-glucosyltransferase that operates in the biosynthetic pathway of dolichol-linked oligosaccharides, the glycan precursors employed in protein asparagine (N)-glycosylation. The assembly of dolichol-linked oligosaccharides begins on the cytosolic side of the endoplasmic reticulum membrane and finishes in its lumen. The sequential addition of sugars to dolichol pyrophosphate produces dolichol-linked oligosaccharides containing fourteen sugars, including two GlcNAcs, nine mannoses and three glucoses. Once assembled, the oligosaccharide is transferred from the lipid to nascent proteins by oligosaccharyltransferases. In the lumen of the endoplasmic reticulum, adds the third and last glucose residue from dolichyl phosphate glucose (Dol-P-Glc) onto the lipid-linked oligosaccharide intermediate Glc(2)Man(9)GlcNAc(2)-PP-Dol to produce Glc(3)Man(9)GlcNAc(2)-PP-Dol.</text>
</comment>
<proteinExistence type="inferred from homology"/>
<dbReference type="PANTHER" id="PTHR12989:SF10">
    <property type="entry name" value="DOL-P-GLC:GLC(2)MAN(9)GLCNAC(2)-PP-DOL ALPHA-1,2-GLUCOSYLTRANSFERASE-RELATED"/>
    <property type="match status" value="1"/>
</dbReference>
<accession>A0A1Q3DYE1</accession>
<evidence type="ECO:0000256" key="8">
    <source>
        <dbReference type="ARBA" id="ARBA00022692"/>
    </source>
</evidence>
<evidence type="ECO:0000256" key="1">
    <source>
        <dbReference type="ARBA" id="ARBA00004477"/>
    </source>
</evidence>
<organism evidence="18 19">
    <name type="scientific">Lentinula edodes</name>
    <name type="common">Shiitake mushroom</name>
    <name type="synonym">Lentinus edodes</name>
    <dbReference type="NCBI Taxonomy" id="5353"/>
    <lineage>
        <taxon>Eukaryota</taxon>
        <taxon>Fungi</taxon>
        <taxon>Dikarya</taxon>
        <taxon>Basidiomycota</taxon>
        <taxon>Agaricomycotina</taxon>
        <taxon>Agaricomycetes</taxon>
        <taxon>Agaricomycetidae</taxon>
        <taxon>Agaricales</taxon>
        <taxon>Marasmiineae</taxon>
        <taxon>Omphalotaceae</taxon>
        <taxon>Lentinula</taxon>
    </lineage>
</organism>
<evidence type="ECO:0000256" key="12">
    <source>
        <dbReference type="ARBA" id="ARBA00032069"/>
    </source>
</evidence>
<evidence type="ECO:0000256" key="11">
    <source>
        <dbReference type="ARBA" id="ARBA00023136"/>
    </source>
</evidence>
<feature type="transmembrane region" description="Helical" evidence="17">
    <location>
        <begin position="385"/>
        <end position="401"/>
    </location>
</feature>
<feature type="coiled-coil region" evidence="15">
    <location>
        <begin position="950"/>
        <end position="984"/>
    </location>
</feature>
<dbReference type="PANTHER" id="PTHR12989">
    <property type="entry name" value="ALPHA-1,2-GLUCOSYLTRANSFERASE ALG10"/>
    <property type="match status" value="1"/>
</dbReference>
<evidence type="ECO:0000256" key="17">
    <source>
        <dbReference type="SAM" id="Phobius"/>
    </source>
</evidence>
<dbReference type="Proteomes" id="UP000188533">
    <property type="component" value="Unassembled WGS sequence"/>
</dbReference>
<evidence type="ECO:0000256" key="7">
    <source>
        <dbReference type="ARBA" id="ARBA00022679"/>
    </source>
</evidence>
<feature type="compositionally biased region" description="Polar residues" evidence="16">
    <location>
        <begin position="799"/>
        <end position="810"/>
    </location>
</feature>
<dbReference type="EC" id="2.4.1.256" evidence="4"/>
<feature type="transmembrane region" description="Helical" evidence="17">
    <location>
        <begin position="77"/>
        <end position="97"/>
    </location>
</feature>
<evidence type="ECO:0000256" key="9">
    <source>
        <dbReference type="ARBA" id="ARBA00022824"/>
    </source>
</evidence>
<dbReference type="GO" id="GO:0006488">
    <property type="term" value="P:dolichol-linked oligosaccharide biosynthetic process"/>
    <property type="evidence" value="ECO:0007669"/>
    <property type="project" value="InterPro"/>
</dbReference>
<evidence type="ECO:0000256" key="10">
    <source>
        <dbReference type="ARBA" id="ARBA00022989"/>
    </source>
</evidence>
<feature type="transmembrane region" description="Helical" evidence="17">
    <location>
        <begin position="225"/>
        <end position="249"/>
    </location>
</feature>
<keyword evidence="10 17" id="KW-1133">Transmembrane helix</keyword>
<feature type="compositionally biased region" description="Polar residues" evidence="16">
    <location>
        <begin position="640"/>
        <end position="650"/>
    </location>
</feature>
<comment type="similarity">
    <text evidence="3">Belongs to the ALG10 glucosyltransferase family.</text>
</comment>
<keyword evidence="15" id="KW-0175">Coiled coil</keyword>
<feature type="compositionally biased region" description="Basic and acidic residues" evidence="16">
    <location>
        <begin position="477"/>
        <end position="490"/>
    </location>
</feature>
<evidence type="ECO:0000256" key="15">
    <source>
        <dbReference type="SAM" id="Coils"/>
    </source>
</evidence>
<feature type="transmembrane region" description="Helical" evidence="17">
    <location>
        <begin position="308"/>
        <end position="329"/>
    </location>
</feature>
<evidence type="ECO:0000256" key="4">
    <source>
        <dbReference type="ARBA" id="ARBA00011967"/>
    </source>
</evidence>
<comment type="caution">
    <text evidence="18">The sequence shown here is derived from an EMBL/GenBank/DDBJ whole genome shotgun (WGS) entry which is preliminary data.</text>
</comment>
<dbReference type="GO" id="GO:0005789">
    <property type="term" value="C:endoplasmic reticulum membrane"/>
    <property type="evidence" value="ECO:0007669"/>
    <property type="project" value="UniProtKB-SubCell"/>
</dbReference>
<keyword evidence="8 17" id="KW-0812">Transmembrane</keyword>
<dbReference type="STRING" id="5353.A0A1Q3DYE1"/>
<evidence type="ECO:0000313" key="19">
    <source>
        <dbReference type="Proteomes" id="UP000188533"/>
    </source>
</evidence>
<sequence>MSASYIVYCAACISVLKELNNVVTEPYMDEPFHVPQAQTYCSGDFATWDPKITTPPGLYIMSVLFKRVFMFKCSLPMLRLTTALTLLALPIVLTRLLCFYRRIRPPASILAPTPDAIVLSLFPIAWFFGFLYYTEVPSLVFVVATIVAASEDRHWLAGLLGLLSCTFRQTNIIWTLYAYATSQLMYLRYRRPGPGSQDIAKLHDPNADQARPVDLYKSVLSLPGVLPDILSVCVPYAFVLSVFVSFVVWNGGIVLGDKSNHIPVLHVPQVYYFLAFSTAFGWPVLISGAGGIPLMLRKIYARTFGSKFRALITLVSLAAMEFTVKLYTVHHPFLLSDNRHYTFYVWHRIYMFHWLAPYALVPAYFVCALAWFLRVGNEQSMLQTVALSICVLATLLPTPLLEPRYFMIPYLLMRMQIVNVPSWALVLEGLCSWNSVQRSRQQVQPTLRQIWPSQSYCFCDLRDVRLGKAFADVMNKERNDSTKKTGKDVNKTGGLKPRASLDTRPSPPPSKRPRTPDSKTITARRRSSLAAASLSTRNSVDEPSIAPSKTTPQSAVPARSSALRPRPGSSSNLPKYRPKSIIVENGKKPSSPGLYGSRKRTLTSDNKDKTSSGDMAVDAPPQRRKSRPISPLSQRAAAKTKTSGDNSKSNIPKPESSPLVRKASPNRMVKAVKAASTIPRPSSASSSSSSFSPRTPKASPGKEGSVHSTLLESPLVRHVRQRSKAETPPAQNPGNMSHITEADSDDEEDDVEIMLAPIAAPGAPTPAMPRLQTMRNRSRLVPATPSKPLLPIHFEPPEASSTPPKNQDSPSFLRPNPSPGSDRSLRGGSILSWEQLASEASRTIPVDELGTMLSDMSAPFQPGPLSPMPTGNGNGSMFLDVNFQNIPSSPGLSAFNSPSGYGSISQVLLPNATPSPAFPRHSYSHSQRQHKESDGPAVDTAIATLLRLQLSSAENTAKERLMRLQELEEEIHNLKQTRTHETEVLSQQVSILESQLKNSLEARERSEGEQFAYTASLEEQLRYTEVQQRQVVREAVESARQHAEASLRSTVESQNRKMNAACAASLAAREWRSVQEQCETIVNCMNAISTY</sequence>
<keyword evidence="7 18" id="KW-0808">Transferase</keyword>